<feature type="transmembrane region" description="Helical" evidence="21">
    <location>
        <begin position="137"/>
        <end position="158"/>
    </location>
</feature>
<evidence type="ECO:0000256" key="6">
    <source>
        <dbReference type="ARBA" id="ARBA00022553"/>
    </source>
</evidence>
<evidence type="ECO:0008006" key="24">
    <source>
        <dbReference type="Google" id="ProtNLM"/>
    </source>
</evidence>
<evidence type="ECO:0000313" key="22">
    <source>
        <dbReference type="EMBL" id="CAK7328652.1"/>
    </source>
</evidence>
<evidence type="ECO:0000256" key="2">
    <source>
        <dbReference type="ARBA" id="ARBA00008204"/>
    </source>
</evidence>
<evidence type="ECO:0000256" key="12">
    <source>
        <dbReference type="ARBA" id="ARBA00022989"/>
    </source>
</evidence>
<keyword evidence="19" id="KW-0604">Photosystem II</keyword>
<dbReference type="Pfam" id="PF00124">
    <property type="entry name" value="Photo_RC"/>
    <property type="match status" value="1"/>
</dbReference>
<dbReference type="EMBL" id="CAWUPB010000903">
    <property type="protein sequence ID" value="CAK7328652.1"/>
    <property type="molecule type" value="Genomic_DNA"/>
</dbReference>
<evidence type="ECO:0000256" key="9">
    <source>
        <dbReference type="ARBA" id="ARBA00022723"/>
    </source>
</evidence>
<evidence type="ECO:0000256" key="4">
    <source>
        <dbReference type="ARBA" id="ARBA00022494"/>
    </source>
</evidence>
<evidence type="ECO:0000256" key="17">
    <source>
        <dbReference type="ARBA" id="ARBA00023078"/>
    </source>
</evidence>
<evidence type="ECO:0000256" key="14">
    <source>
        <dbReference type="ARBA" id="ARBA00022991"/>
    </source>
</evidence>
<keyword evidence="8 21" id="KW-0812">Transmembrane</keyword>
<dbReference type="InterPro" id="IPR000484">
    <property type="entry name" value="Photo_RC_L/M"/>
</dbReference>
<feature type="transmembrane region" description="Helical" evidence="21">
    <location>
        <begin position="202"/>
        <end position="225"/>
    </location>
</feature>
<evidence type="ECO:0000256" key="21">
    <source>
        <dbReference type="SAM" id="Phobius"/>
    </source>
</evidence>
<dbReference type="GO" id="GO:0016491">
    <property type="term" value="F:oxidoreductase activity"/>
    <property type="evidence" value="ECO:0007669"/>
    <property type="project" value="UniProtKB-KW"/>
</dbReference>
<evidence type="ECO:0000256" key="15">
    <source>
        <dbReference type="ARBA" id="ARBA00023002"/>
    </source>
</evidence>
<dbReference type="PANTHER" id="PTHR33149:SF12">
    <property type="entry name" value="PHOTOSYSTEM II D2 PROTEIN"/>
    <property type="match status" value="1"/>
</dbReference>
<keyword evidence="4" id="KW-0148">Chlorophyll</keyword>
<evidence type="ECO:0000256" key="13">
    <source>
        <dbReference type="ARBA" id="ARBA00022990"/>
    </source>
</evidence>
<dbReference type="GO" id="GO:0009535">
    <property type="term" value="C:chloroplast thylakoid membrane"/>
    <property type="evidence" value="ECO:0007669"/>
    <property type="project" value="TreeGrafter"/>
</dbReference>
<comment type="similarity">
    <text evidence="2 20">Belongs to the reaction center PufL/M/PsbA/D family.</text>
</comment>
<evidence type="ECO:0000256" key="19">
    <source>
        <dbReference type="ARBA" id="ARBA00023276"/>
    </source>
</evidence>
<evidence type="ECO:0000256" key="5">
    <source>
        <dbReference type="ARBA" id="ARBA00022531"/>
    </source>
</evidence>
<keyword evidence="9" id="KW-0479">Metal-binding</keyword>
<dbReference type="PROSITE" id="PS00244">
    <property type="entry name" value="REACTION_CENTER"/>
    <property type="match status" value="1"/>
</dbReference>
<keyword evidence="18 21" id="KW-0472">Membrane</keyword>
<keyword evidence="10" id="KW-0460">Magnesium</keyword>
<keyword evidence="23" id="KW-1185">Reference proteome</keyword>
<evidence type="ECO:0000256" key="7">
    <source>
        <dbReference type="ARBA" id="ARBA00022640"/>
    </source>
</evidence>
<keyword evidence="15" id="KW-0560">Oxidoreductase</keyword>
<evidence type="ECO:0000256" key="8">
    <source>
        <dbReference type="ARBA" id="ARBA00022692"/>
    </source>
</evidence>
<dbReference type="Proteomes" id="UP001314170">
    <property type="component" value="Unassembled WGS sequence"/>
</dbReference>
<feature type="transmembrane region" description="Helical" evidence="21">
    <location>
        <begin position="253"/>
        <end position="274"/>
    </location>
</feature>
<evidence type="ECO:0000313" key="23">
    <source>
        <dbReference type="Proteomes" id="UP001314170"/>
    </source>
</evidence>
<dbReference type="PRINTS" id="PR00256">
    <property type="entry name" value="REACTNCENTRE"/>
</dbReference>
<feature type="transmembrane region" description="Helical" evidence="21">
    <location>
        <begin position="14"/>
        <end position="36"/>
    </location>
</feature>
<evidence type="ECO:0000256" key="3">
    <source>
        <dbReference type="ARBA" id="ARBA00022448"/>
    </source>
</evidence>
<evidence type="ECO:0000256" key="20">
    <source>
        <dbReference type="RuleBase" id="RU004331"/>
    </source>
</evidence>
<sequence length="320" mass="35358">MSASSSVRPYDKSFANISGTFGGLFVPNIASCWFLFKRASSLAICEWGLLKASTRVYRERFSKYKSQEKPVVGRLVRQGFPLPSIGLEVKRRGAGIFRLLRRIPQIPKIKMIIENVKYLRVDIDGIREPVSGSYGNNIISGAIIPTSAAIGLHFYPIWEAASVDEWLYNGGPYELIVLHFLLGVACYMGREWELSFRLGMRPWIAVAYSAPVAAATAVFLIYPIGQGSFSDGMPLGISGTFNFMIVFQAEHNILMHPFHMLGVAGVFGGSLFSAMHGSLVTSSLIRETTENESANEGYRFGQEVDSLLSLKPIPLLIMNT</sequence>
<evidence type="ECO:0000256" key="10">
    <source>
        <dbReference type="ARBA" id="ARBA00022842"/>
    </source>
</evidence>
<dbReference type="AlphaFoldDB" id="A0AAV1R456"/>
<dbReference type="GO" id="GO:0016168">
    <property type="term" value="F:chlorophyll binding"/>
    <property type="evidence" value="ECO:0007669"/>
    <property type="project" value="UniProtKB-KW"/>
</dbReference>
<keyword evidence="5" id="KW-0602">Photosynthesis</keyword>
<evidence type="ECO:0000256" key="16">
    <source>
        <dbReference type="ARBA" id="ARBA00023004"/>
    </source>
</evidence>
<proteinExistence type="inferred from homology"/>
<keyword evidence="6" id="KW-0597">Phosphoprotein</keyword>
<reference evidence="22 23" key="1">
    <citation type="submission" date="2024-01" db="EMBL/GenBank/DDBJ databases">
        <authorList>
            <person name="Waweru B."/>
        </authorList>
    </citation>
    <scope>NUCLEOTIDE SEQUENCE [LARGE SCALE GENOMIC DNA]</scope>
</reference>
<dbReference type="GO" id="GO:0009523">
    <property type="term" value="C:photosystem II"/>
    <property type="evidence" value="ECO:0007669"/>
    <property type="project" value="UniProtKB-KW"/>
</dbReference>
<keyword evidence="7" id="KW-0934">Plastid</keyword>
<evidence type="ECO:0000256" key="18">
    <source>
        <dbReference type="ARBA" id="ARBA00023136"/>
    </source>
</evidence>
<organism evidence="22 23">
    <name type="scientific">Dovyalis caffra</name>
    <dbReference type="NCBI Taxonomy" id="77055"/>
    <lineage>
        <taxon>Eukaryota</taxon>
        <taxon>Viridiplantae</taxon>
        <taxon>Streptophyta</taxon>
        <taxon>Embryophyta</taxon>
        <taxon>Tracheophyta</taxon>
        <taxon>Spermatophyta</taxon>
        <taxon>Magnoliopsida</taxon>
        <taxon>eudicotyledons</taxon>
        <taxon>Gunneridae</taxon>
        <taxon>Pentapetalae</taxon>
        <taxon>rosids</taxon>
        <taxon>fabids</taxon>
        <taxon>Malpighiales</taxon>
        <taxon>Salicaceae</taxon>
        <taxon>Flacourtieae</taxon>
        <taxon>Dovyalis</taxon>
    </lineage>
</organism>
<feature type="transmembrane region" description="Helical" evidence="21">
    <location>
        <begin position="170"/>
        <end position="190"/>
    </location>
</feature>
<evidence type="ECO:0000256" key="1">
    <source>
        <dbReference type="ARBA" id="ARBA00004141"/>
    </source>
</evidence>
<gene>
    <name evidence="22" type="ORF">DCAF_LOCUS6380</name>
</gene>
<accession>A0AAV1R456</accession>
<dbReference type="InterPro" id="IPR036854">
    <property type="entry name" value="Photo_II_D1/D2_sf"/>
</dbReference>
<keyword evidence="16" id="KW-0408">Iron</keyword>
<evidence type="ECO:0000256" key="11">
    <source>
        <dbReference type="ARBA" id="ARBA00022982"/>
    </source>
</evidence>
<keyword evidence="17" id="KW-0793">Thylakoid</keyword>
<protein>
    <recommendedName>
        <fullName evidence="24">Photosystem II protein D1</fullName>
    </recommendedName>
</protein>
<dbReference type="GO" id="GO:0009772">
    <property type="term" value="P:photosynthetic electron transport in photosystem II"/>
    <property type="evidence" value="ECO:0007669"/>
    <property type="project" value="InterPro"/>
</dbReference>
<keyword evidence="11" id="KW-0249">Electron transport</keyword>
<keyword evidence="12 21" id="KW-1133">Transmembrane helix</keyword>
<dbReference type="GO" id="GO:0046872">
    <property type="term" value="F:metal ion binding"/>
    <property type="evidence" value="ECO:0007669"/>
    <property type="project" value="UniProtKB-KW"/>
</dbReference>
<comment type="caution">
    <text evidence="22">The sequence shown here is derived from an EMBL/GenBank/DDBJ whole genome shotgun (WGS) entry which is preliminary data.</text>
</comment>
<dbReference type="SUPFAM" id="SSF81483">
    <property type="entry name" value="Bacterial photosystem II reaction centre, L and M subunits"/>
    <property type="match status" value="1"/>
</dbReference>
<dbReference type="InterPro" id="IPR055266">
    <property type="entry name" value="D1/D2"/>
</dbReference>
<keyword evidence="3" id="KW-0813">Transport</keyword>
<dbReference type="InterPro" id="IPR055265">
    <property type="entry name" value="Photo_RC_L/M_CS"/>
</dbReference>
<comment type="subcellular location">
    <subcellularLocation>
        <location evidence="1">Membrane</location>
        <topology evidence="1">Multi-pass membrane protein</topology>
    </subcellularLocation>
</comment>
<dbReference type="PANTHER" id="PTHR33149">
    <property type="entry name" value="PHOTOSYSTEM II PROTEIN D1"/>
    <property type="match status" value="1"/>
</dbReference>
<name>A0AAV1R456_9ROSI</name>
<keyword evidence="13" id="KW-0007">Acetylation</keyword>
<dbReference type="Gene3D" id="1.20.85.10">
    <property type="entry name" value="Photosystem II protein D1-like"/>
    <property type="match status" value="1"/>
</dbReference>
<keyword evidence="14" id="KW-0157">Chromophore</keyword>